<evidence type="ECO:0000313" key="2">
    <source>
        <dbReference type="EMBL" id="TNN54587.1"/>
    </source>
</evidence>
<dbReference type="EMBL" id="SRLO01000480">
    <property type="protein sequence ID" value="TNN54587.1"/>
    <property type="molecule type" value="Genomic_DNA"/>
</dbReference>
<reference evidence="2 3" key="1">
    <citation type="submission" date="2019-03" db="EMBL/GenBank/DDBJ databases">
        <title>First draft genome of Liparis tanakae, snailfish: a comprehensive survey of snailfish specific genes.</title>
        <authorList>
            <person name="Kim W."/>
            <person name="Song I."/>
            <person name="Jeong J.-H."/>
            <person name="Kim D."/>
            <person name="Kim S."/>
            <person name="Ryu S."/>
            <person name="Song J.Y."/>
            <person name="Lee S.K."/>
        </authorList>
    </citation>
    <scope>NUCLEOTIDE SEQUENCE [LARGE SCALE GENOMIC DNA]</scope>
    <source>
        <tissue evidence="2">Muscle</tissue>
    </source>
</reference>
<accession>A0A4Z2GM03</accession>
<sequence>MRATSQKNANVPRAFKDTGDHGTRRVLSLPRALQIKEIFRDRTRERARFRKRAAPACQRCSVDDYRERPVVRLRAEAGGGGYGGNYASMTSTEPSGGPSLRDTLVHRLHTSLRNPGRPSAVRMGAWQIDFVVTVQCGFALPFYVVNVYDEARYCRLVVGTEKCGFMQNSSF</sequence>
<proteinExistence type="predicted"/>
<name>A0A4Z2GM03_9TELE</name>
<evidence type="ECO:0000313" key="3">
    <source>
        <dbReference type="Proteomes" id="UP000314294"/>
    </source>
</evidence>
<comment type="caution">
    <text evidence="2">The sequence shown here is derived from an EMBL/GenBank/DDBJ whole genome shotgun (WGS) entry which is preliminary data.</text>
</comment>
<feature type="region of interest" description="Disordered" evidence="1">
    <location>
        <begin position="1"/>
        <end position="23"/>
    </location>
</feature>
<evidence type="ECO:0000256" key="1">
    <source>
        <dbReference type="SAM" id="MobiDB-lite"/>
    </source>
</evidence>
<organism evidence="2 3">
    <name type="scientific">Liparis tanakae</name>
    <name type="common">Tanaka's snailfish</name>
    <dbReference type="NCBI Taxonomy" id="230148"/>
    <lineage>
        <taxon>Eukaryota</taxon>
        <taxon>Metazoa</taxon>
        <taxon>Chordata</taxon>
        <taxon>Craniata</taxon>
        <taxon>Vertebrata</taxon>
        <taxon>Euteleostomi</taxon>
        <taxon>Actinopterygii</taxon>
        <taxon>Neopterygii</taxon>
        <taxon>Teleostei</taxon>
        <taxon>Neoteleostei</taxon>
        <taxon>Acanthomorphata</taxon>
        <taxon>Eupercaria</taxon>
        <taxon>Perciformes</taxon>
        <taxon>Cottioidei</taxon>
        <taxon>Cottales</taxon>
        <taxon>Liparidae</taxon>
        <taxon>Liparis</taxon>
    </lineage>
</organism>
<gene>
    <name evidence="2" type="ORF">EYF80_035217</name>
</gene>
<dbReference type="Proteomes" id="UP000314294">
    <property type="component" value="Unassembled WGS sequence"/>
</dbReference>
<keyword evidence="3" id="KW-1185">Reference proteome</keyword>
<feature type="compositionally biased region" description="Basic and acidic residues" evidence="1">
    <location>
        <begin position="14"/>
        <end position="23"/>
    </location>
</feature>
<protein>
    <submittedName>
        <fullName evidence="2">Uncharacterized protein</fullName>
    </submittedName>
</protein>
<dbReference type="AlphaFoldDB" id="A0A4Z2GM03"/>